<dbReference type="Gene3D" id="1.20.58.1880">
    <property type="match status" value="1"/>
</dbReference>
<accession>A0A0N5D4S0</accession>
<dbReference type="InterPro" id="IPR009057">
    <property type="entry name" value="Homeodomain-like_sf"/>
</dbReference>
<evidence type="ECO:0000313" key="3">
    <source>
        <dbReference type="EMBL" id="VDN05479.1"/>
    </source>
</evidence>
<dbReference type="InterPro" id="IPR017884">
    <property type="entry name" value="SANT_dom"/>
</dbReference>
<dbReference type="CDD" id="cd00167">
    <property type="entry name" value="SANT"/>
    <property type="match status" value="1"/>
</dbReference>
<dbReference type="PROSITE" id="PS51293">
    <property type="entry name" value="SANT"/>
    <property type="match status" value="1"/>
</dbReference>
<keyword evidence="4" id="KW-1185">Reference proteome</keyword>
<name>A0A0N5D4S0_THECL</name>
<dbReference type="Proteomes" id="UP000276776">
    <property type="component" value="Unassembled WGS sequence"/>
</dbReference>
<dbReference type="SMART" id="SM00717">
    <property type="entry name" value="SANT"/>
    <property type="match status" value="1"/>
</dbReference>
<dbReference type="OrthoDB" id="10064338at2759"/>
<evidence type="ECO:0000313" key="4">
    <source>
        <dbReference type="Proteomes" id="UP000276776"/>
    </source>
</evidence>
<dbReference type="WBParaSite" id="TCLT_0000797801-mRNA-1">
    <property type="protein sequence ID" value="TCLT_0000797801-mRNA-1"/>
    <property type="gene ID" value="TCLT_0000797801"/>
</dbReference>
<dbReference type="SUPFAM" id="SSF46689">
    <property type="entry name" value="Homeodomain-like"/>
    <property type="match status" value="1"/>
</dbReference>
<protein>
    <submittedName>
        <fullName evidence="5">SANT domain-containing protein</fullName>
    </submittedName>
</protein>
<evidence type="ECO:0000256" key="1">
    <source>
        <dbReference type="ARBA" id="ARBA00004123"/>
    </source>
</evidence>
<proteinExistence type="predicted"/>
<gene>
    <name evidence="3" type="ORF">TCLT_LOCUS7967</name>
</gene>
<evidence type="ECO:0000259" key="2">
    <source>
        <dbReference type="PROSITE" id="PS51293"/>
    </source>
</evidence>
<sequence length="135" mass="16021">MEQEELTAKENCKNLENRLRMQAEKELNEDVKHYQINVPSSSTAVSQKSATWSNEERWKILFAFQRYGRNFRAIAEVLETKSIDQIKGFYLTMQTEIDSIENSMFILLGFQMVNECMLYYEELANKCDPYRKRLV</sequence>
<dbReference type="STRING" id="103827.A0A0N5D4S0"/>
<evidence type="ECO:0000313" key="5">
    <source>
        <dbReference type="WBParaSite" id="TCLT_0000797801-mRNA-1"/>
    </source>
</evidence>
<dbReference type="GO" id="GO:0005634">
    <property type="term" value="C:nucleus"/>
    <property type="evidence" value="ECO:0007669"/>
    <property type="project" value="UniProtKB-SubCell"/>
</dbReference>
<feature type="domain" description="SANT" evidence="2">
    <location>
        <begin position="47"/>
        <end position="98"/>
    </location>
</feature>
<dbReference type="EMBL" id="UYYF01004565">
    <property type="protein sequence ID" value="VDN05479.1"/>
    <property type="molecule type" value="Genomic_DNA"/>
</dbReference>
<reference evidence="5" key="1">
    <citation type="submission" date="2017-02" db="UniProtKB">
        <authorList>
            <consortium name="WormBaseParasite"/>
        </authorList>
    </citation>
    <scope>IDENTIFICATION</scope>
</reference>
<dbReference type="AlphaFoldDB" id="A0A0N5D4S0"/>
<organism evidence="5">
    <name type="scientific">Thelazia callipaeda</name>
    <name type="common">Oriental eyeworm</name>
    <name type="synonym">Parasitic nematode</name>
    <dbReference type="NCBI Taxonomy" id="103827"/>
    <lineage>
        <taxon>Eukaryota</taxon>
        <taxon>Metazoa</taxon>
        <taxon>Ecdysozoa</taxon>
        <taxon>Nematoda</taxon>
        <taxon>Chromadorea</taxon>
        <taxon>Rhabditida</taxon>
        <taxon>Spirurina</taxon>
        <taxon>Spiruromorpha</taxon>
        <taxon>Thelazioidea</taxon>
        <taxon>Thelaziidae</taxon>
        <taxon>Thelazia</taxon>
    </lineage>
</organism>
<dbReference type="InterPro" id="IPR001005">
    <property type="entry name" value="SANT/Myb"/>
</dbReference>
<comment type="subcellular location">
    <subcellularLocation>
        <location evidence="1">Nucleus</location>
    </subcellularLocation>
</comment>
<reference evidence="3 4" key="2">
    <citation type="submission" date="2018-11" db="EMBL/GenBank/DDBJ databases">
        <authorList>
            <consortium name="Pathogen Informatics"/>
        </authorList>
    </citation>
    <scope>NUCLEOTIDE SEQUENCE [LARGE SCALE GENOMIC DNA]</scope>
</reference>
<dbReference type="Pfam" id="PF00249">
    <property type="entry name" value="Myb_DNA-binding"/>
    <property type="match status" value="1"/>
</dbReference>